<dbReference type="EMBL" id="BAAAUV010000004">
    <property type="protein sequence ID" value="GAA3204565.1"/>
    <property type="molecule type" value="Genomic_DNA"/>
</dbReference>
<dbReference type="SUPFAM" id="SSF46689">
    <property type="entry name" value="Homeodomain-like"/>
    <property type="match status" value="1"/>
</dbReference>
<dbReference type="PANTHER" id="PTHR30055">
    <property type="entry name" value="HTH-TYPE TRANSCRIPTIONAL REGULATOR RUTR"/>
    <property type="match status" value="1"/>
</dbReference>
<evidence type="ECO:0000256" key="3">
    <source>
        <dbReference type="ARBA" id="ARBA00023163"/>
    </source>
</evidence>
<dbReference type="Gene3D" id="1.10.357.10">
    <property type="entry name" value="Tetracycline Repressor, domain 2"/>
    <property type="match status" value="1"/>
</dbReference>
<dbReference type="InterPro" id="IPR009057">
    <property type="entry name" value="Homeodomain-like_sf"/>
</dbReference>
<dbReference type="Gene3D" id="1.10.10.60">
    <property type="entry name" value="Homeodomain-like"/>
    <property type="match status" value="1"/>
</dbReference>
<reference evidence="7" key="1">
    <citation type="journal article" date="2019" name="Int. J. Syst. Evol. Microbiol.">
        <title>The Global Catalogue of Microorganisms (GCM) 10K type strain sequencing project: providing services to taxonomists for standard genome sequencing and annotation.</title>
        <authorList>
            <consortium name="The Broad Institute Genomics Platform"/>
            <consortium name="The Broad Institute Genome Sequencing Center for Infectious Disease"/>
            <person name="Wu L."/>
            <person name="Ma J."/>
        </authorList>
    </citation>
    <scope>NUCLEOTIDE SEQUENCE [LARGE SCALE GENOMIC DNA]</scope>
    <source>
        <strain evidence="7">JCM 9377</strain>
    </source>
</reference>
<dbReference type="Proteomes" id="UP001501237">
    <property type="component" value="Unassembled WGS sequence"/>
</dbReference>
<organism evidence="6 7">
    <name type="scientific">Actinocorallia longicatena</name>
    <dbReference type="NCBI Taxonomy" id="111803"/>
    <lineage>
        <taxon>Bacteria</taxon>
        <taxon>Bacillati</taxon>
        <taxon>Actinomycetota</taxon>
        <taxon>Actinomycetes</taxon>
        <taxon>Streptosporangiales</taxon>
        <taxon>Thermomonosporaceae</taxon>
        <taxon>Actinocorallia</taxon>
    </lineage>
</organism>
<dbReference type="PROSITE" id="PS50977">
    <property type="entry name" value="HTH_TETR_2"/>
    <property type="match status" value="1"/>
</dbReference>
<evidence type="ECO:0000256" key="1">
    <source>
        <dbReference type="ARBA" id="ARBA00023015"/>
    </source>
</evidence>
<dbReference type="PANTHER" id="PTHR30055:SF234">
    <property type="entry name" value="HTH-TYPE TRANSCRIPTIONAL REGULATOR BETI"/>
    <property type="match status" value="1"/>
</dbReference>
<evidence type="ECO:0000313" key="7">
    <source>
        <dbReference type="Proteomes" id="UP001501237"/>
    </source>
</evidence>
<evidence type="ECO:0000259" key="5">
    <source>
        <dbReference type="PROSITE" id="PS50977"/>
    </source>
</evidence>
<dbReference type="InterPro" id="IPR001647">
    <property type="entry name" value="HTH_TetR"/>
</dbReference>
<keyword evidence="7" id="KW-1185">Reference proteome</keyword>
<keyword evidence="3" id="KW-0804">Transcription</keyword>
<feature type="DNA-binding region" description="H-T-H motif" evidence="4">
    <location>
        <begin position="53"/>
        <end position="72"/>
    </location>
</feature>
<dbReference type="Pfam" id="PF00440">
    <property type="entry name" value="TetR_N"/>
    <property type="match status" value="1"/>
</dbReference>
<evidence type="ECO:0000256" key="2">
    <source>
        <dbReference type="ARBA" id="ARBA00023125"/>
    </source>
</evidence>
<proteinExistence type="predicted"/>
<feature type="domain" description="HTH tetR-type" evidence="5">
    <location>
        <begin position="29"/>
        <end position="90"/>
    </location>
</feature>
<name>A0ABP6Q5T9_9ACTN</name>
<evidence type="ECO:0000313" key="6">
    <source>
        <dbReference type="EMBL" id="GAA3204565.1"/>
    </source>
</evidence>
<keyword evidence="2 4" id="KW-0238">DNA-binding</keyword>
<dbReference type="RefSeq" id="WP_344824912.1">
    <property type="nucleotide sequence ID" value="NZ_BAAAUV010000004.1"/>
</dbReference>
<accession>A0ABP6Q5T9</accession>
<sequence length="216" mass="22731">MSAENAAENATLAERAVRRRVAGVETTSQADVAALMEAGLTLMVEHEGRRAPRVADIVAAAGMSNDSFYRYFAGKDALVAAIVEQGARNFAGYVRHRVEAERLPERRIRAGVRAVLRQATDTAFAARTRTVLANGANLAPENTHVSVTLVDALTDLFTGPAAELGAADPAHAARTVAGAALAAMQYHLFKGDVPDERELEALVAFLLAGVAGPAGR</sequence>
<keyword evidence="1" id="KW-0805">Transcription regulation</keyword>
<dbReference type="InterPro" id="IPR050109">
    <property type="entry name" value="HTH-type_TetR-like_transc_reg"/>
</dbReference>
<gene>
    <name evidence="6" type="ORF">GCM10010468_19130</name>
</gene>
<evidence type="ECO:0000256" key="4">
    <source>
        <dbReference type="PROSITE-ProRule" id="PRU00335"/>
    </source>
</evidence>
<comment type="caution">
    <text evidence="6">The sequence shown here is derived from an EMBL/GenBank/DDBJ whole genome shotgun (WGS) entry which is preliminary data.</text>
</comment>
<protein>
    <recommendedName>
        <fullName evidence="5">HTH tetR-type domain-containing protein</fullName>
    </recommendedName>
</protein>